<dbReference type="NCBIfam" id="TIGR00272">
    <property type="entry name" value="DPH2"/>
    <property type="match status" value="1"/>
</dbReference>
<dbReference type="Pfam" id="PF01866">
    <property type="entry name" value="Diphthamide_syn"/>
    <property type="match status" value="1"/>
</dbReference>
<evidence type="ECO:0000256" key="1">
    <source>
        <dbReference type="ARBA" id="ARBA00001966"/>
    </source>
</evidence>
<accession>A0A6H5ID70</accession>
<evidence type="ECO:0000256" key="6">
    <source>
        <dbReference type="ARBA" id="ARBA00023004"/>
    </source>
</evidence>
<comment type="pathway">
    <text evidence="2 8">Protein modification; peptidyl-diphthamide biosynthesis.</text>
</comment>
<evidence type="ECO:0000256" key="3">
    <source>
        <dbReference type="ARBA" id="ARBA00006179"/>
    </source>
</evidence>
<dbReference type="GO" id="GO:0090560">
    <property type="term" value="F:2-(3-amino-3-carboxypropyl)histidine synthase activity"/>
    <property type="evidence" value="ECO:0007669"/>
    <property type="project" value="InterPro"/>
</dbReference>
<evidence type="ECO:0000256" key="2">
    <source>
        <dbReference type="ARBA" id="ARBA00005156"/>
    </source>
</evidence>
<comment type="function">
    <text evidence="8">Required for the first step of diphthamide biosynthesis, a post-translational modification of histidine which occurs in elongation factor 2. DPH1 and DPH2 transfer a 3-amino-3-carboxypropyl (ACP) group from S-adenosyl-L-methionine (SAM) to a histidine residue, the reaction is assisted by a reduction system comprising DPH3 and a NADH-dependent reductase. Facilitates the reduction of the catalytic iron-sulfur cluster found in the DPH1 subunit.</text>
</comment>
<dbReference type="GO" id="GO:0051536">
    <property type="term" value="F:iron-sulfur cluster binding"/>
    <property type="evidence" value="ECO:0007669"/>
    <property type="project" value="UniProtKB-KW"/>
</dbReference>
<evidence type="ECO:0000256" key="8">
    <source>
        <dbReference type="RuleBase" id="RU364133"/>
    </source>
</evidence>
<dbReference type="FunFam" id="3.40.50.11860:FF:000001">
    <property type="entry name" value="2-(3-amino-3-carboxypropyl)histidine synthase subunit 2"/>
    <property type="match status" value="1"/>
</dbReference>
<reference evidence="10 11" key="1">
    <citation type="submission" date="2020-02" db="EMBL/GenBank/DDBJ databases">
        <authorList>
            <person name="Ferguson B K."/>
        </authorList>
    </citation>
    <scope>NUCLEOTIDE SEQUENCE [LARGE SCALE GENOMIC DNA]</scope>
</reference>
<evidence type="ECO:0000256" key="4">
    <source>
        <dbReference type="ARBA" id="ARBA00021914"/>
    </source>
</evidence>
<evidence type="ECO:0000313" key="10">
    <source>
        <dbReference type="EMBL" id="CAB0035998.1"/>
    </source>
</evidence>
<sequence>MFKSNPYVSVSDLDKCVHWINDGSFKKISLEIPEHMLEYSTDIALYLQKRTENTDVWIIGDRIYDSACSDKLSHDHIDGDAAIHFGQACLSCDSLIPTYFVFPKESIDVQSYCKLFCEYFQDVQEKILFFYDTSYACSIDDIYECLKVRYNNLIFTQLICTSNASFSCPRSVGVKHTFFGRHVNLPPDNTISAYSAVFLGPVEKTFNAMALSIPAKKWHYVENSVFTEFNSYSSKFLKRRNYLLEKIRDAQKFGLLIASLNMTGFMTMVDYLKTVLEKMDKRVYVFTVGQMTPSKLANFDEIDLFVAVACPENSLIDSKEYYKPIVLPYEVELAFNENRTQDSLHIVDFKCILPGASAFIDFEASEYSEPSLVSGNMRSASTHNKRETSTEEKMEELALVEKSTGTLSLNIIEPSYLKSRHFIGLEQKLAQTEPSLAVEGRDGIPINYANEKN</sequence>
<dbReference type="Gene3D" id="3.40.50.11840">
    <property type="entry name" value="Diphthamide synthesis DPH1/DPH2 domain 1"/>
    <property type="match status" value="1"/>
</dbReference>
<dbReference type="UniPathway" id="UPA00559"/>
<organism evidence="10 11">
    <name type="scientific">Trichogramma brassicae</name>
    <dbReference type="NCBI Taxonomy" id="86971"/>
    <lineage>
        <taxon>Eukaryota</taxon>
        <taxon>Metazoa</taxon>
        <taxon>Ecdysozoa</taxon>
        <taxon>Arthropoda</taxon>
        <taxon>Hexapoda</taxon>
        <taxon>Insecta</taxon>
        <taxon>Pterygota</taxon>
        <taxon>Neoptera</taxon>
        <taxon>Endopterygota</taxon>
        <taxon>Hymenoptera</taxon>
        <taxon>Apocrita</taxon>
        <taxon>Proctotrupomorpha</taxon>
        <taxon>Chalcidoidea</taxon>
        <taxon>Trichogrammatidae</taxon>
        <taxon>Trichogramma</taxon>
    </lineage>
</organism>
<keyword evidence="6 8" id="KW-0408">Iron</keyword>
<comment type="cofactor">
    <cofactor evidence="1">
        <name>[4Fe-4S] cluster</name>
        <dbReference type="ChEBI" id="CHEBI:49883"/>
    </cofactor>
</comment>
<dbReference type="PANTHER" id="PTHR10762:SF2">
    <property type="entry name" value="2-(3-AMINO-3-CARBOXYPROPYL)HISTIDINE SYNTHASE SUBUNIT 2"/>
    <property type="match status" value="1"/>
</dbReference>
<dbReference type="PANTHER" id="PTHR10762">
    <property type="entry name" value="DIPHTHAMIDE BIOSYNTHESIS PROTEIN"/>
    <property type="match status" value="1"/>
</dbReference>
<evidence type="ECO:0000256" key="5">
    <source>
        <dbReference type="ARBA" id="ARBA00022723"/>
    </source>
</evidence>
<dbReference type="InterPro" id="IPR016435">
    <property type="entry name" value="DPH1/DPH2"/>
</dbReference>
<comment type="similarity">
    <text evidence="3 8">Belongs to the DPH1/DPH2 family. DPH2 subfamily.</text>
</comment>
<keyword evidence="11" id="KW-1185">Reference proteome</keyword>
<feature type="region of interest" description="Disordered" evidence="9">
    <location>
        <begin position="373"/>
        <end position="392"/>
    </location>
</feature>
<name>A0A6H5ID70_9HYME</name>
<protein>
    <recommendedName>
        <fullName evidence="4 8">2-(3-amino-3-carboxypropyl)histidine synthase subunit 2</fullName>
    </recommendedName>
</protein>
<dbReference type="EMBL" id="CADCXV010000806">
    <property type="protein sequence ID" value="CAB0035998.1"/>
    <property type="molecule type" value="Genomic_DNA"/>
</dbReference>
<evidence type="ECO:0000256" key="7">
    <source>
        <dbReference type="ARBA" id="ARBA00023014"/>
    </source>
</evidence>
<evidence type="ECO:0000313" key="11">
    <source>
        <dbReference type="Proteomes" id="UP000479190"/>
    </source>
</evidence>
<keyword evidence="5 8" id="KW-0479">Metal-binding</keyword>
<dbReference type="OrthoDB" id="449241at2759"/>
<dbReference type="InterPro" id="IPR010014">
    <property type="entry name" value="DHP2"/>
</dbReference>
<dbReference type="SFLD" id="SFLDS00032">
    <property type="entry name" value="Radical_SAM_3-amino-3-carboxyp"/>
    <property type="match status" value="1"/>
</dbReference>
<dbReference type="AlphaFoldDB" id="A0A6H5ID70"/>
<dbReference type="Proteomes" id="UP000479190">
    <property type="component" value="Unassembled WGS sequence"/>
</dbReference>
<dbReference type="InterPro" id="IPR042263">
    <property type="entry name" value="DPH1/DPH2_1"/>
</dbReference>
<proteinExistence type="inferred from homology"/>
<dbReference type="Gene3D" id="3.40.50.11860">
    <property type="entry name" value="Diphthamide synthesis DPH1/DPH2 domain 3"/>
    <property type="match status" value="1"/>
</dbReference>
<gene>
    <name evidence="10" type="ORF">TBRA_LOCUS7881</name>
</gene>
<evidence type="ECO:0000256" key="9">
    <source>
        <dbReference type="SAM" id="MobiDB-lite"/>
    </source>
</evidence>
<keyword evidence="7 8" id="KW-0411">Iron-sulfur</keyword>
<feature type="compositionally biased region" description="Polar residues" evidence="9">
    <location>
        <begin position="373"/>
        <end position="382"/>
    </location>
</feature>
<dbReference type="GO" id="GO:0046872">
    <property type="term" value="F:metal ion binding"/>
    <property type="evidence" value="ECO:0007669"/>
    <property type="project" value="UniProtKB-KW"/>
</dbReference>
<dbReference type="NCBIfam" id="TIGR00322">
    <property type="entry name" value="diphth2_R"/>
    <property type="match status" value="1"/>
</dbReference>
<dbReference type="InterPro" id="IPR042265">
    <property type="entry name" value="DPH1/DPH2_3"/>
</dbReference>
<dbReference type="GO" id="GO:0017183">
    <property type="term" value="P:protein histidyl modification to diphthamide"/>
    <property type="evidence" value="ECO:0007669"/>
    <property type="project" value="UniProtKB-UniPathway"/>
</dbReference>